<dbReference type="Pfam" id="PF12695">
    <property type="entry name" value="Abhydrolase_5"/>
    <property type="match status" value="1"/>
</dbReference>
<evidence type="ECO:0000313" key="2">
    <source>
        <dbReference type="EMBL" id="SIO09570.1"/>
    </source>
</evidence>
<proteinExistence type="predicted"/>
<gene>
    <name evidence="2" type="ORF">SAMN05878443_1353</name>
</gene>
<dbReference type="EMBL" id="FSRN01000001">
    <property type="protein sequence ID" value="SIO09570.1"/>
    <property type="molecule type" value="Genomic_DNA"/>
</dbReference>
<name>A0A1N6GPY8_9LACT</name>
<dbReference type="InterPro" id="IPR029058">
    <property type="entry name" value="AB_hydrolase_fold"/>
</dbReference>
<dbReference type="STRING" id="28230.SAMN05878443_1353"/>
<dbReference type="AlphaFoldDB" id="A0A1N6GPY8"/>
<dbReference type="OrthoDB" id="9780932at2"/>
<sequence>MKSRYKILIASLVLLVLILLGGLFLVHNKTYQPLSEALKEARSTNQYTVKETQESIIFYPLNDQQETSILFYQGGLVEEKSYSTIAAKLAAKGYPVYLVKHTLNLAVTDKNKASAIIAEEKIENYVIGGHSLGGVMASQFANQSSSKQLKGVFLLASYTDEKNRLDDLPISVISIIGSNDGLIDNQAYQSGKDYLPDSTSFHTIKGGNHAGFGDYGNQEGDKPASILPEEQQEETVKLLTEWLKSIEVN</sequence>
<evidence type="ECO:0000259" key="1">
    <source>
        <dbReference type="Pfam" id="PF12695"/>
    </source>
</evidence>
<keyword evidence="3" id="KW-1185">Reference proteome</keyword>
<dbReference type="RefSeq" id="WP_034548427.1">
    <property type="nucleotide sequence ID" value="NZ_FSRN01000001.1"/>
</dbReference>
<dbReference type="Gene3D" id="3.40.50.1820">
    <property type="entry name" value="alpha/beta hydrolase"/>
    <property type="match status" value="1"/>
</dbReference>
<dbReference type="eggNOG" id="COG1073">
    <property type="taxonomic scope" value="Bacteria"/>
</dbReference>
<organism evidence="2 3">
    <name type="scientific">Carnobacterium alterfunditum</name>
    <dbReference type="NCBI Taxonomy" id="28230"/>
    <lineage>
        <taxon>Bacteria</taxon>
        <taxon>Bacillati</taxon>
        <taxon>Bacillota</taxon>
        <taxon>Bacilli</taxon>
        <taxon>Lactobacillales</taxon>
        <taxon>Carnobacteriaceae</taxon>
        <taxon>Carnobacterium</taxon>
    </lineage>
</organism>
<dbReference type="GO" id="GO:0016787">
    <property type="term" value="F:hydrolase activity"/>
    <property type="evidence" value="ECO:0007669"/>
    <property type="project" value="UniProtKB-KW"/>
</dbReference>
<dbReference type="SUPFAM" id="SSF53474">
    <property type="entry name" value="alpha/beta-Hydrolases"/>
    <property type="match status" value="1"/>
</dbReference>
<dbReference type="Proteomes" id="UP000184758">
    <property type="component" value="Unassembled WGS sequence"/>
</dbReference>
<evidence type="ECO:0000313" key="3">
    <source>
        <dbReference type="Proteomes" id="UP000184758"/>
    </source>
</evidence>
<dbReference type="InterPro" id="IPR029059">
    <property type="entry name" value="AB_hydrolase_5"/>
</dbReference>
<protein>
    <submittedName>
        <fullName evidence="2">Alpha/beta hydrolase family protein</fullName>
    </submittedName>
</protein>
<accession>A0A1N6GPY8</accession>
<keyword evidence="2" id="KW-0378">Hydrolase</keyword>
<feature type="domain" description="Alpha/beta hydrolase fold-5" evidence="1">
    <location>
        <begin position="68"/>
        <end position="233"/>
    </location>
</feature>
<reference evidence="3" key="1">
    <citation type="submission" date="2016-11" db="EMBL/GenBank/DDBJ databases">
        <authorList>
            <person name="Varghese N."/>
            <person name="Submissions S."/>
        </authorList>
    </citation>
    <scope>NUCLEOTIDE SEQUENCE [LARGE SCALE GENOMIC DNA]</scope>
    <source>
        <strain evidence="3">313</strain>
    </source>
</reference>